<dbReference type="GO" id="GO:0005737">
    <property type="term" value="C:cytoplasm"/>
    <property type="evidence" value="ECO:0007669"/>
    <property type="project" value="TreeGrafter"/>
</dbReference>
<keyword evidence="1" id="KW-0665">Pyrimidine biosynthesis</keyword>
<feature type="non-terminal residue" evidence="3">
    <location>
        <position position="230"/>
    </location>
</feature>
<gene>
    <name evidence="3" type="ORF">HYY20_03160</name>
</gene>
<dbReference type="Gene3D" id="2.30.40.10">
    <property type="entry name" value="Urease, subunit C, domain 1"/>
    <property type="match status" value="1"/>
</dbReference>
<accession>A0A932FVX2</accession>
<dbReference type="GO" id="GO:0006145">
    <property type="term" value="P:purine nucleobase catabolic process"/>
    <property type="evidence" value="ECO:0007669"/>
    <property type="project" value="TreeGrafter"/>
</dbReference>
<dbReference type="SUPFAM" id="SSF51556">
    <property type="entry name" value="Metallo-dependent hydrolases"/>
    <property type="match status" value="1"/>
</dbReference>
<evidence type="ECO:0000256" key="1">
    <source>
        <dbReference type="ARBA" id="ARBA00022975"/>
    </source>
</evidence>
<dbReference type="SUPFAM" id="SSF51338">
    <property type="entry name" value="Composite domain of metallo-dependent hydrolases"/>
    <property type="match status" value="1"/>
</dbReference>
<name>A0A932FVX2_UNCTE</name>
<dbReference type="PANTHER" id="PTHR43668:SF2">
    <property type="entry name" value="ALLANTOINASE"/>
    <property type="match status" value="1"/>
</dbReference>
<dbReference type="GO" id="GO:0004038">
    <property type="term" value="F:allantoinase activity"/>
    <property type="evidence" value="ECO:0007669"/>
    <property type="project" value="TreeGrafter"/>
</dbReference>
<reference evidence="3" key="1">
    <citation type="submission" date="2020-07" db="EMBL/GenBank/DDBJ databases">
        <title>Huge and variable diversity of episymbiotic CPR bacteria and DPANN archaea in groundwater ecosystems.</title>
        <authorList>
            <person name="He C.Y."/>
            <person name="Keren R."/>
            <person name="Whittaker M."/>
            <person name="Farag I.F."/>
            <person name="Doudna J."/>
            <person name="Cate J.H.D."/>
            <person name="Banfield J.F."/>
        </authorList>
    </citation>
    <scope>NUCLEOTIDE SEQUENCE</scope>
    <source>
        <strain evidence="3">NC_groundwater_672_Ag_B-0.1um_62_36</strain>
    </source>
</reference>
<dbReference type="InterPro" id="IPR050138">
    <property type="entry name" value="DHOase/Allantoinase_Hydrolase"/>
</dbReference>
<proteinExistence type="predicted"/>
<evidence type="ECO:0000313" key="4">
    <source>
        <dbReference type="Proteomes" id="UP000769766"/>
    </source>
</evidence>
<dbReference type="Gene3D" id="3.20.20.140">
    <property type="entry name" value="Metal-dependent hydrolases"/>
    <property type="match status" value="1"/>
</dbReference>
<feature type="domain" description="Dihydroorotase catalytic" evidence="2">
    <location>
        <begin position="52"/>
        <end position="228"/>
    </location>
</feature>
<sequence>MDLLIRGGRVIDPASGTDDRLDVLIAGDRISQVGRDLARQSPDTRIIEASGLVVCPGLIDLHTHLREPGYEHKETLETGLEAAVAGGFTAVACMPNTDPVNDNPAITHYLVSRARQVGKARLFPVGAITKGLEGTQLAEIGEQRKAGTVAISDDGRSVMNSQVMRRALEYARIFDIPVISHCEDRNLSGDGVMHEGLVATELGLKGWPAAAEEVMVSRDLALAELTGSRL</sequence>
<comment type="caution">
    <text evidence="3">The sequence shown here is derived from an EMBL/GenBank/DDBJ whole genome shotgun (WGS) entry which is preliminary data.</text>
</comment>
<dbReference type="InterPro" id="IPR032466">
    <property type="entry name" value="Metal_Hydrolase"/>
</dbReference>
<dbReference type="EMBL" id="JACPRF010000096">
    <property type="protein sequence ID" value="MBI2875863.1"/>
    <property type="molecule type" value="Genomic_DNA"/>
</dbReference>
<evidence type="ECO:0000313" key="3">
    <source>
        <dbReference type="EMBL" id="MBI2875863.1"/>
    </source>
</evidence>
<organism evidence="3 4">
    <name type="scientific">Tectimicrobiota bacterium</name>
    <dbReference type="NCBI Taxonomy" id="2528274"/>
    <lineage>
        <taxon>Bacteria</taxon>
        <taxon>Pseudomonadati</taxon>
        <taxon>Nitrospinota/Tectimicrobiota group</taxon>
        <taxon>Candidatus Tectimicrobiota</taxon>
    </lineage>
</organism>
<dbReference type="Pfam" id="PF12890">
    <property type="entry name" value="DHOase"/>
    <property type="match status" value="1"/>
</dbReference>
<dbReference type="InterPro" id="IPR011059">
    <property type="entry name" value="Metal-dep_hydrolase_composite"/>
</dbReference>
<evidence type="ECO:0000259" key="2">
    <source>
        <dbReference type="Pfam" id="PF12890"/>
    </source>
</evidence>
<protein>
    <submittedName>
        <fullName evidence="3">Amidohydrolase family protein</fullName>
    </submittedName>
</protein>
<dbReference type="InterPro" id="IPR024403">
    <property type="entry name" value="DHOase_cat"/>
</dbReference>
<dbReference type="AlphaFoldDB" id="A0A932FVX2"/>
<dbReference type="PANTHER" id="PTHR43668">
    <property type="entry name" value="ALLANTOINASE"/>
    <property type="match status" value="1"/>
</dbReference>
<dbReference type="Proteomes" id="UP000769766">
    <property type="component" value="Unassembled WGS sequence"/>
</dbReference>